<feature type="signal peptide" evidence="1">
    <location>
        <begin position="1"/>
        <end position="24"/>
    </location>
</feature>
<gene>
    <name evidence="2" type="ORF">SAMN04488104_105918</name>
</gene>
<feature type="chain" id="PRO_5011455032" description="NVEALA protein" evidence="1">
    <location>
        <begin position="25"/>
        <end position="79"/>
    </location>
</feature>
<dbReference type="AlphaFoldDB" id="A0A1G6XHT8"/>
<dbReference type="OrthoDB" id="9884715at2"/>
<accession>A0A1G6XHT8</accession>
<keyword evidence="3" id="KW-1185">Reference proteome</keyword>
<evidence type="ECO:0008006" key="4">
    <source>
        <dbReference type="Google" id="ProtNLM"/>
    </source>
</evidence>
<evidence type="ECO:0000313" key="2">
    <source>
        <dbReference type="EMBL" id="SDD77769.1"/>
    </source>
</evidence>
<dbReference type="EMBL" id="FNAC01000059">
    <property type="protein sequence ID" value="SDD77769.1"/>
    <property type="molecule type" value="Genomic_DNA"/>
</dbReference>
<protein>
    <recommendedName>
        <fullName evidence="4">NVEALA protein</fullName>
    </recommendedName>
</protein>
<evidence type="ECO:0000256" key="1">
    <source>
        <dbReference type="SAM" id="SignalP"/>
    </source>
</evidence>
<dbReference type="STRING" id="686796.SAMN04488104_105918"/>
<dbReference type="Proteomes" id="UP000199060">
    <property type="component" value="Unassembled WGS sequence"/>
</dbReference>
<proteinExistence type="predicted"/>
<sequence length="79" mass="8819">MFKLKFYHLGLVFSLMFGGSMISAINQSKSIGSELMAESNQDNPVCCDIYAEPVPPLCYTQIFPTYREYYGVAYLCVGG</sequence>
<reference evidence="3" key="1">
    <citation type="submission" date="2016-10" db="EMBL/GenBank/DDBJ databases">
        <authorList>
            <person name="Varghese N."/>
            <person name="Submissions S."/>
        </authorList>
    </citation>
    <scope>NUCLEOTIDE SEQUENCE [LARGE SCALE GENOMIC DNA]</scope>
    <source>
        <strain evidence="3">DSM 23095</strain>
    </source>
</reference>
<dbReference type="RefSeq" id="WP_087941259.1">
    <property type="nucleotide sequence ID" value="NZ_MSSX01000063.1"/>
</dbReference>
<organism evidence="2 3">
    <name type="scientific">Algoriphagus faecimaris</name>
    <dbReference type="NCBI Taxonomy" id="686796"/>
    <lineage>
        <taxon>Bacteria</taxon>
        <taxon>Pseudomonadati</taxon>
        <taxon>Bacteroidota</taxon>
        <taxon>Cytophagia</taxon>
        <taxon>Cytophagales</taxon>
        <taxon>Cyclobacteriaceae</taxon>
        <taxon>Algoriphagus</taxon>
    </lineage>
</organism>
<evidence type="ECO:0000313" key="3">
    <source>
        <dbReference type="Proteomes" id="UP000199060"/>
    </source>
</evidence>
<keyword evidence="1" id="KW-0732">Signal</keyword>
<name>A0A1G6XHT8_9BACT</name>